<feature type="domain" description="Stress-response A/B barrel" evidence="1">
    <location>
        <begin position="3"/>
        <end position="89"/>
    </location>
</feature>
<dbReference type="EMBL" id="SJZJ01000005">
    <property type="protein sequence ID" value="TCJ30229.1"/>
    <property type="molecule type" value="Genomic_DNA"/>
</dbReference>
<dbReference type="Pfam" id="PF07876">
    <property type="entry name" value="Dabb"/>
    <property type="match status" value="1"/>
</dbReference>
<name>A0A4R1CGF3_9ACTN</name>
<evidence type="ECO:0000313" key="3">
    <source>
        <dbReference type="Proteomes" id="UP000295453"/>
    </source>
</evidence>
<protein>
    <submittedName>
        <fullName evidence="2">Dabb family protein</fullName>
    </submittedName>
</protein>
<keyword evidence="3" id="KW-1185">Reference proteome</keyword>
<dbReference type="InterPro" id="IPR013097">
    <property type="entry name" value="Dabb"/>
</dbReference>
<reference evidence="2 3" key="1">
    <citation type="submission" date="2019-03" db="EMBL/GenBank/DDBJ databases">
        <authorList>
            <person name="Kim M.K.M."/>
        </authorList>
    </citation>
    <scope>NUCLEOTIDE SEQUENCE [LARGE SCALE GENOMIC DNA]</scope>
    <source>
        <strain evidence="2 3">18JY15-6</strain>
    </source>
</reference>
<proteinExistence type="predicted"/>
<accession>A0A4R1CGF3</accession>
<sequence length="91" mass="10306">MTYRHVVLFQLHEGASADEAVAVLQAARPRLGASRWTITTSLDDRKGTVVVEDSTFDDEASFQAWRVSEQHVRAVAFMRENADWLVGDWVE</sequence>
<dbReference type="OrthoDB" id="3748813at2"/>
<dbReference type="Proteomes" id="UP000295453">
    <property type="component" value="Unassembled WGS sequence"/>
</dbReference>
<evidence type="ECO:0000313" key="2">
    <source>
        <dbReference type="EMBL" id="TCJ30229.1"/>
    </source>
</evidence>
<dbReference type="InterPro" id="IPR011008">
    <property type="entry name" value="Dimeric_a/b-barrel"/>
</dbReference>
<dbReference type="RefSeq" id="WP_131582052.1">
    <property type="nucleotide sequence ID" value="NZ_SJZJ01000005.1"/>
</dbReference>
<gene>
    <name evidence="2" type="ORF">EPD65_04915</name>
</gene>
<evidence type="ECO:0000259" key="1">
    <source>
        <dbReference type="PROSITE" id="PS51502"/>
    </source>
</evidence>
<organism evidence="2 3">
    <name type="scientific">Nocardioides jejuensis</name>
    <dbReference type="NCBI Taxonomy" id="2502782"/>
    <lineage>
        <taxon>Bacteria</taxon>
        <taxon>Bacillati</taxon>
        <taxon>Actinomycetota</taxon>
        <taxon>Actinomycetes</taxon>
        <taxon>Propionibacteriales</taxon>
        <taxon>Nocardioidaceae</taxon>
        <taxon>Nocardioides</taxon>
    </lineage>
</organism>
<dbReference type="Gene3D" id="3.30.70.100">
    <property type="match status" value="1"/>
</dbReference>
<dbReference type="SUPFAM" id="SSF54909">
    <property type="entry name" value="Dimeric alpha+beta barrel"/>
    <property type="match status" value="1"/>
</dbReference>
<dbReference type="AlphaFoldDB" id="A0A4R1CGF3"/>
<dbReference type="PROSITE" id="PS51502">
    <property type="entry name" value="S_R_A_B_BARREL"/>
    <property type="match status" value="1"/>
</dbReference>
<comment type="caution">
    <text evidence="2">The sequence shown here is derived from an EMBL/GenBank/DDBJ whole genome shotgun (WGS) entry which is preliminary data.</text>
</comment>